<protein>
    <submittedName>
        <fullName evidence="1">Uncharacterized protein</fullName>
    </submittedName>
</protein>
<reference evidence="1" key="2">
    <citation type="journal article" date="2021" name="Genome Biol. Evol.">
        <title>Developing a high-quality reference genome for a parasitic bivalve with doubly uniparental inheritance (Bivalvia: Unionida).</title>
        <authorList>
            <person name="Smith C.H."/>
        </authorList>
    </citation>
    <scope>NUCLEOTIDE SEQUENCE</scope>
    <source>
        <strain evidence="1">CHS0354</strain>
        <tissue evidence="1">Mantle</tissue>
    </source>
</reference>
<keyword evidence="2" id="KW-1185">Reference proteome</keyword>
<proteinExistence type="predicted"/>
<name>A0AAE0TLH9_9BIVA</name>
<sequence>MSHCEKRSLKKRRISLSGHLDPDNFILTQLMPVIDAKLTEDTMYQEDESKTRVKLNIQIRQFLNRVVASKQAQRQVNRYHGMLVVGRSANLIQNIKSQGRWAVSDSDHEEGKATMSAEALDTTMTLTARTTKTTDIAGTTSIATRHVPACLRLLLLELQKNT</sequence>
<reference evidence="1" key="1">
    <citation type="journal article" date="2021" name="Genome Biol. Evol.">
        <title>A High-Quality Reference Genome for a Parasitic Bivalve with Doubly Uniparental Inheritance (Bivalvia: Unionida).</title>
        <authorList>
            <person name="Smith C.H."/>
        </authorList>
    </citation>
    <scope>NUCLEOTIDE SEQUENCE</scope>
    <source>
        <strain evidence="1">CHS0354</strain>
    </source>
</reference>
<gene>
    <name evidence="1" type="ORF">CHS0354_024477</name>
</gene>
<reference evidence="1" key="3">
    <citation type="submission" date="2023-05" db="EMBL/GenBank/DDBJ databases">
        <authorList>
            <person name="Smith C.H."/>
        </authorList>
    </citation>
    <scope>NUCLEOTIDE SEQUENCE</scope>
    <source>
        <strain evidence="1">CHS0354</strain>
        <tissue evidence="1">Mantle</tissue>
    </source>
</reference>
<dbReference type="AlphaFoldDB" id="A0AAE0TLH9"/>
<accession>A0AAE0TLH9</accession>
<comment type="caution">
    <text evidence="1">The sequence shown here is derived from an EMBL/GenBank/DDBJ whole genome shotgun (WGS) entry which is preliminary data.</text>
</comment>
<dbReference type="Proteomes" id="UP001195483">
    <property type="component" value="Unassembled WGS sequence"/>
</dbReference>
<evidence type="ECO:0000313" key="2">
    <source>
        <dbReference type="Proteomes" id="UP001195483"/>
    </source>
</evidence>
<evidence type="ECO:0000313" key="1">
    <source>
        <dbReference type="EMBL" id="KAK3612507.1"/>
    </source>
</evidence>
<organism evidence="1 2">
    <name type="scientific">Potamilus streckersoni</name>
    <dbReference type="NCBI Taxonomy" id="2493646"/>
    <lineage>
        <taxon>Eukaryota</taxon>
        <taxon>Metazoa</taxon>
        <taxon>Spiralia</taxon>
        <taxon>Lophotrochozoa</taxon>
        <taxon>Mollusca</taxon>
        <taxon>Bivalvia</taxon>
        <taxon>Autobranchia</taxon>
        <taxon>Heteroconchia</taxon>
        <taxon>Palaeoheterodonta</taxon>
        <taxon>Unionida</taxon>
        <taxon>Unionoidea</taxon>
        <taxon>Unionidae</taxon>
        <taxon>Ambleminae</taxon>
        <taxon>Lampsilini</taxon>
        <taxon>Potamilus</taxon>
    </lineage>
</organism>
<dbReference type="EMBL" id="JAEAOA010001453">
    <property type="protein sequence ID" value="KAK3612507.1"/>
    <property type="molecule type" value="Genomic_DNA"/>
</dbReference>